<organism evidence="2 3">
    <name type="scientific">Streptomyces sp. 900116325</name>
    <dbReference type="NCBI Taxonomy" id="3154295"/>
    <lineage>
        <taxon>Bacteria</taxon>
        <taxon>Bacillati</taxon>
        <taxon>Actinomycetota</taxon>
        <taxon>Actinomycetes</taxon>
        <taxon>Kitasatosporales</taxon>
        <taxon>Streptomycetaceae</taxon>
        <taxon>Streptomyces</taxon>
    </lineage>
</organism>
<dbReference type="EMBL" id="JBEXIP010000094">
    <property type="protein sequence ID" value="MET8439149.1"/>
    <property type="molecule type" value="Genomic_DNA"/>
</dbReference>
<dbReference type="CDD" id="cd05399">
    <property type="entry name" value="NT_Rel-Spo_like"/>
    <property type="match status" value="1"/>
</dbReference>
<evidence type="ECO:0000313" key="3">
    <source>
        <dbReference type="Proteomes" id="UP001550044"/>
    </source>
</evidence>
<dbReference type="Gene3D" id="3.30.460.10">
    <property type="entry name" value="Beta Polymerase, domain 2"/>
    <property type="match status" value="1"/>
</dbReference>
<name>A0ABV2UMS1_9ACTN</name>
<dbReference type="Pfam" id="PF04607">
    <property type="entry name" value="RelA_SpoT"/>
    <property type="match status" value="1"/>
</dbReference>
<dbReference type="PANTHER" id="PTHR41773">
    <property type="entry name" value="GTP PYROPHOSPHATASE-RELATED"/>
    <property type="match status" value="1"/>
</dbReference>
<dbReference type="PANTHER" id="PTHR41773:SF1">
    <property type="entry name" value="RELA_SPOT DOMAIN-CONTAINING PROTEIN"/>
    <property type="match status" value="1"/>
</dbReference>
<reference evidence="2 3" key="1">
    <citation type="submission" date="2024-06" db="EMBL/GenBank/DDBJ databases">
        <title>The Natural Products Discovery Center: Release of the First 8490 Sequenced Strains for Exploring Actinobacteria Biosynthetic Diversity.</title>
        <authorList>
            <person name="Kalkreuter E."/>
            <person name="Kautsar S.A."/>
            <person name="Yang D."/>
            <person name="Bader C.D."/>
            <person name="Teijaro C.N."/>
            <person name="Fluegel L."/>
            <person name="Davis C.M."/>
            <person name="Simpson J.R."/>
            <person name="Lauterbach L."/>
            <person name="Steele A.D."/>
            <person name="Gui C."/>
            <person name="Meng S."/>
            <person name="Li G."/>
            <person name="Viehrig K."/>
            <person name="Ye F."/>
            <person name="Su P."/>
            <person name="Kiefer A.F."/>
            <person name="Nichols A."/>
            <person name="Cepeda A.J."/>
            <person name="Yan W."/>
            <person name="Fan B."/>
            <person name="Jiang Y."/>
            <person name="Adhikari A."/>
            <person name="Zheng C.-J."/>
            <person name="Schuster L."/>
            <person name="Cowan T.M."/>
            <person name="Smanski M.J."/>
            <person name="Chevrette M.G."/>
            <person name="De Carvalho L.P.S."/>
            <person name="Shen B."/>
        </authorList>
    </citation>
    <scope>NUCLEOTIDE SEQUENCE [LARGE SCALE GENOMIC DNA]</scope>
    <source>
        <strain evidence="2 3">NPDC005137</strain>
    </source>
</reference>
<dbReference type="InterPro" id="IPR007685">
    <property type="entry name" value="RelA_SpoT"/>
</dbReference>
<dbReference type="SUPFAM" id="SSF81301">
    <property type="entry name" value="Nucleotidyltransferase"/>
    <property type="match status" value="1"/>
</dbReference>
<protein>
    <recommendedName>
        <fullName evidence="1">RelA/SpoT domain-containing protein</fullName>
    </recommendedName>
</protein>
<dbReference type="Gene3D" id="1.10.287.860">
    <property type="entry name" value="Nucleotidyltransferase"/>
    <property type="match status" value="1"/>
</dbReference>
<gene>
    <name evidence="2" type="ORF">ABZV61_42190</name>
</gene>
<comment type="caution">
    <text evidence="2">The sequence shown here is derived from an EMBL/GenBank/DDBJ whole genome shotgun (WGS) entry which is preliminary data.</text>
</comment>
<feature type="domain" description="RelA/SpoT" evidence="1">
    <location>
        <begin position="32"/>
        <end position="155"/>
    </location>
</feature>
<accession>A0ABV2UMS1</accession>
<dbReference type="InterPro" id="IPR043519">
    <property type="entry name" value="NT_sf"/>
</dbReference>
<proteinExistence type="predicted"/>
<sequence length="315" mass="35315">MKGRFKDLCSEVSYSLEGGIESAGVKIHSISARPKTLDSFLGKVDRKKYSDPFSQCEDLAGARVVCLFMSDLDRVRAVIENLFKVISRQDKIQDSDAATFGYMSQHYVCTLPDGHSGPRYDHIAELKFEIQVRTILMDAWANISHYLSYKNEDSIPQDMIRDFHALSGLLYVADRQFENLARFSSQYAASAEHDIVHSGVLMFEINADTIAALLLKLFEDREAGSMLDVSELAQEVRSMGYSDLKTLSADILAGLDAARNEEETDPPEALPGQVDDGRFSRVGIARTSLKHVNPEYSQMMVEKWNSESFLDDEEG</sequence>
<dbReference type="RefSeq" id="WP_356713565.1">
    <property type="nucleotide sequence ID" value="NZ_JBEXIP010000094.1"/>
</dbReference>
<dbReference type="Proteomes" id="UP001550044">
    <property type="component" value="Unassembled WGS sequence"/>
</dbReference>
<evidence type="ECO:0000259" key="1">
    <source>
        <dbReference type="SMART" id="SM00954"/>
    </source>
</evidence>
<dbReference type="SMART" id="SM00954">
    <property type="entry name" value="RelA_SpoT"/>
    <property type="match status" value="1"/>
</dbReference>
<evidence type="ECO:0000313" key="2">
    <source>
        <dbReference type="EMBL" id="MET8439149.1"/>
    </source>
</evidence>
<keyword evidence="3" id="KW-1185">Reference proteome</keyword>